<dbReference type="Pfam" id="PF13480">
    <property type="entry name" value="Acetyltransf_6"/>
    <property type="match status" value="1"/>
</dbReference>
<dbReference type="EMBL" id="BMXF01000001">
    <property type="protein sequence ID" value="GHB56856.1"/>
    <property type="molecule type" value="Genomic_DNA"/>
</dbReference>
<dbReference type="InterPro" id="IPR038740">
    <property type="entry name" value="BioF2-like_GNAT_dom"/>
</dbReference>
<dbReference type="Proteomes" id="UP000598271">
    <property type="component" value="Unassembled WGS sequence"/>
</dbReference>
<dbReference type="SUPFAM" id="SSF55729">
    <property type="entry name" value="Acyl-CoA N-acyltransferases (Nat)"/>
    <property type="match status" value="1"/>
</dbReference>
<comment type="caution">
    <text evidence="2">The sequence shown here is derived from an EMBL/GenBank/DDBJ whole genome shotgun (WGS) entry which is preliminary data.</text>
</comment>
<dbReference type="AlphaFoldDB" id="A0A8J3G893"/>
<accession>A0A8J3G893</accession>
<organism evidence="2 3">
    <name type="scientific">Persicitalea jodogahamensis</name>
    <dbReference type="NCBI Taxonomy" id="402147"/>
    <lineage>
        <taxon>Bacteria</taxon>
        <taxon>Pseudomonadati</taxon>
        <taxon>Bacteroidota</taxon>
        <taxon>Cytophagia</taxon>
        <taxon>Cytophagales</taxon>
        <taxon>Spirosomataceae</taxon>
        <taxon>Persicitalea</taxon>
    </lineage>
</organism>
<keyword evidence="3" id="KW-1185">Reference proteome</keyword>
<feature type="domain" description="BioF2-like acetyltransferase" evidence="1">
    <location>
        <begin position="174"/>
        <end position="297"/>
    </location>
</feature>
<proteinExistence type="predicted"/>
<dbReference type="Gene3D" id="3.40.630.30">
    <property type="match status" value="1"/>
</dbReference>
<sequence length="330" mass="37526">MIEKQRQPQESRLPVTATYEIRLRLTKTESASSRFDLYLYNTTRHLATQRASRPFSVELWDTETQRIVALFHADSDGETAVSLPNAPFGGVEFATGIPDEALIHMLSFVETCCREQHLIRLNIKLPPEGYDQARSSFLQEVYRERGFTVMNSFINHHIPVGDDPFIHKIHPSERKRLRKCQRAGFVTEGWDNPDPGEVYSFLAKSRERQGYALSLDFEQLKNLLTELPGEVKVFVVKDGAEIVSLTVAIRVNQRILYNFCPADNLDYRAFSPTVLLNCALYEYAQNEGIELIDLGVSLDHSGNEKASLIRFKENLGGLPSLKLTYSKVLV</sequence>
<reference evidence="2 3" key="1">
    <citation type="journal article" date="2014" name="Int. J. Syst. Evol. Microbiol.">
        <title>Complete genome sequence of Corynebacterium casei LMG S-19264T (=DSM 44701T), isolated from a smear-ripened cheese.</title>
        <authorList>
            <consortium name="US DOE Joint Genome Institute (JGI-PGF)"/>
            <person name="Walter F."/>
            <person name="Albersmeier A."/>
            <person name="Kalinowski J."/>
            <person name="Ruckert C."/>
        </authorList>
    </citation>
    <scope>NUCLEOTIDE SEQUENCE [LARGE SCALE GENOMIC DNA]</scope>
    <source>
        <strain evidence="2 3">KCTC 12866</strain>
    </source>
</reference>
<evidence type="ECO:0000259" key="1">
    <source>
        <dbReference type="Pfam" id="PF13480"/>
    </source>
</evidence>
<dbReference type="InterPro" id="IPR016181">
    <property type="entry name" value="Acyl_CoA_acyltransferase"/>
</dbReference>
<evidence type="ECO:0000313" key="2">
    <source>
        <dbReference type="EMBL" id="GHB56856.1"/>
    </source>
</evidence>
<evidence type="ECO:0000313" key="3">
    <source>
        <dbReference type="Proteomes" id="UP000598271"/>
    </source>
</evidence>
<dbReference type="RefSeq" id="WP_189563035.1">
    <property type="nucleotide sequence ID" value="NZ_BMXF01000001.1"/>
</dbReference>
<protein>
    <recommendedName>
        <fullName evidence="1">BioF2-like acetyltransferase domain-containing protein</fullName>
    </recommendedName>
</protein>
<gene>
    <name evidence="2" type="ORF">GCM10007390_07820</name>
</gene>
<name>A0A8J3G893_9BACT</name>